<dbReference type="Proteomes" id="UP000191946">
    <property type="component" value="Unassembled WGS sequence"/>
</dbReference>
<accession>A0AAX0M4X6</accession>
<evidence type="ECO:0000313" key="1">
    <source>
        <dbReference type="EMBL" id="OQJ95692.1"/>
    </source>
</evidence>
<dbReference type="AlphaFoldDB" id="A0AAX0M4X6"/>
<gene>
    <name evidence="1" type="ORF">AKG60_26230</name>
</gene>
<reference evidence="1 2" key="1">
    <citation type="submission" date="2015-08" db="EMBL/GenBank/DDBJ databases">
        <title>Draft Genome Sequences of Vibrio parahaemolyticus Strains.</title>
        <authorList>
            <person name="Gonzalez-Escalona N."/>
            <person name="DePaola A."/>
        </authorList>
    </citation>
    <scope>NUCLEOTIDE SEQUENCE [LARGE SCALE GENOMIC DNA]</scope>
    <source>
        <strain evidence="1 2">CFSAN001621</strain>
    </source>
</reference>
<keyword evidence="2" id="KW-1185">Reference proteome</keyword>
<evidence type="ECO:0000313" key="2">
    <source>
        <dbReference type="Proteomes" id="UP000191946"/>
    </source>
</evidence>
<name>A0AAX0M4X6_VIBPH</name>
<proteinExistence type="predicted"/>
<dbReference type="EMBL" id="LHQV01000030">
    <property type="protein sequence ID" value="OQJ95692.1"/>
    <property type="molecule type" value="Genomic_DNA"/>
</dbReference>
<organism evidence="1 2">
    <name type="scientific">Vibrio parahaemolyticus</name>
    <dbReference type="NCBI Taxonomy" id="670"/>
    <lineage>
        <taxon>Bacteria</taxon>
        <taxon>Pseudomonadati</taxon>
        <taxon>Pseudomonadota</taxon>
        <taxon>Gammaproteobacteria</taxon>
        <taxon>Vibrionales</taxon>
        <taxon>Vibrionaceae</taxon>
        <taxon>Vibrio</taxon>
    </lineage>
</organism>
<comment type="caution">
    <text evidence="1">The sequence shown here is derived from an EMBL/GenBank/DDBJ whole genome shotgun (WGS) entry which is preliminary data.</text>
</comment>
<sequence>MNIINRLQADFSGFFDEISESHIRLRSGLEIKFTDSVRKSFEDIFNSNSKMEKIKTILNI</sequence>
<protein>
    <submittedName>
        <fullName evidence="1">Uncharacterized protein</fullName>
    </submittedName>
</protein>